<dbReference type="EMBL" id="MFES01000030">
    <property type="protein sequence ID" value="OGE84929.1"/>
    <property type="molecule type" value="Genomic_DNA"/>
</dbReference>
<evidence type="ECO:0000313" key="2">
    <source>
        <dbReference type="Proteomes" id="UP000176786"/>
    </source>
</evidence>
<sequence>MEFEELKKVEWEFLITRKERLLCRSLHDMSLKYTARTTGIKNSSDYVIRLNDGEILHDKQGLQNIRDHFKGNIKNLINFRDRLKKYVSEYDKVAEQVEKIDVRKLSNKKIRRQVKVFLTAALRAGTFLHTMAAADKALSEEILKLLPADSEAYQKEMLRTLTFPLKENLHFFEAKSFLRLVGAYKRKDKAFKKLLSSHLRNFSWVGARYRWEQAWTERDLLNRIRDFLSQNKKPDVELKKLNSLRQERKRAATKLLKKMGVKKTAKLAVLSSLAREYAYLRTWRTDVVYRSLFRASVLLKEIVKHAGGNVSDIDFYTIPEVVEMAQIVKNSVPSSELKKRKEYFVTGEHKGELFLFSGREWRSKFQKFLLSQKTNQLSGEIAFPGKVKGNTYIYS</sequence>
<gene>
    <name evidence="1" type="ORF">A3J48_00360</name>
</gene>
<dbReference type="STRING" id="1817832.A3J48_00360"/>
<reference evidence="1 2" key="1">
    <citation type="journal article" date="2016" name="Nat. Commun.">
        <title>Thousands of microbial genomes shed light on interconnected biogeochemical processes in an aquifer system.</title>
        <authorList>
            <person name="Anantharaman K."/>
            <person name="Brown C.T."/>
            <person name="Hug L.A."/>
            <person name="Sharon I."/>
            <person name="Castelle C.J."/>
            <person name="Probst A.J."/>
            <person name="Thomas B.C."/>
            <person name="Singh A."/>
            <person name="Wilkins M.J."/>
            <person name="Karaoz U."/>
            <person name="Brodie E.L."/>
            <person name="Williams K.H."/>
            <person name="Hubbard S.S."/>
            <person name="Banfield J.F."/>
        </authorList>
    </citation>
    <scope>NUCLEOTIDE SEQUENCE [LARGE SCALE GENOMIC DNA]</scope>
</reference>
<comment type="caution">
    <text evidence="1">The sequence shown here is derived from an EMBL/GenBank/DDBJ whole genome shotgun (WGS) entry which is preliminary data.</text>
</comment>
<dbReference type="AlphaFoldDB" id="A0A1F5P4U5"/>
<name>A0A1F5P4U5_9BACT</name>
<accession>A0A1F5P4U5</accession>
<evidence type="ECO:0000313" key="1">
    <source>
        <dbReference type="EMBL" id="OGE84929.1"/>
    </source>
</evidence>
<dbReference type="Proteomes" id="UP000176786">
    <property type="component" value="Unassembled WGS sequence"/>
</dbReference>
<organism evidence="1 2">
    <name type="scientific">Candidatus Doudnabacteria bacterium RIFCSPHIGHO2_02_FULL_46_11</name>
    <dbReference type="NCBI Taxonomy" id="1817832"/>
    <lineage>
        <taxon>Bacteria</taxon>
        <taxon>Candidatus Doudnaibacteriota</taxon>
    </lineage>
</organism>
<proteinExistence type="predicted"/>
<protein>
    <submittedName>
        <fullName evidence="1">Uncharacterized protein</fullName>
    </submittedName>
</protein>